<protein>
    <submittedName>
        <fullName evidence="2">FAD-binding protein</fullName>
    </submittedName>
</protein>
<dbReference type="Gene3D" id="3.50.50.60">
    <property type="entry name" value="FAD/NAD(P)-binding domain"/>
    <property type="match status" value="1"/>
</dbReference>
<dbReference type="Pfam" id="PF04820">
    <property type="entry name" value="Trp_halogenase"/>
    <property type="match status" value="2"/>
</dbReference>
<dbReference type="Proteomes" id="UP000653411">
    <property type="component" value="Unassembled WGS sequence"/>
</dbReference>
<evidence type="ECO:0000256" key="1">
    <source>
        <dbReference type="ARBA" id="ARBA00038396"/>
    </source>
</evidence>
<organism evidence="2 3">
    <name type="scientific">Streptomyces fuscichromogenes</name>
    <dbReference type="NCBI Taxonomy" id="1324013"/>
    <lineage>
        <taxon>Bacteria</taxon>
        <taxon>Bacillati</taxon>
        <taxon>Actinomycetota</taxon>
        <taxon>Actinomycetes</taxon>
        <taxon>Kitasatosporales</taxon>
        <taxon>Streptomycetaceae</taxon>
        <taxon>Streptomyces</taxon>
    </lineage>
</organism>
<dbReference type="InterPro" id="IPR006905">
    <property type="entry name" value="Flavin_halogenase"/>
</dbReference>
<dbReference type="GO" id="GO:0004497">
    <property type="term" value="F:monooxygenase activity"/>
    <property type="evidence" value="ECO:0007669"/>
    <property type="project" value="InterPro"/>
</dbReference>
<dbReference type="AlphaFoldDB" id="A0A917XFJ3"/>
<dbReference type="PANTHER" id="PTHR43747:SF1">
    <property type="entry name" value="SLR1998 PROTEIN"/>
    <property type="match status" value="1"/>
</dbReference>
<comment type="similarity">
    <text evidence="1">Belongs to the flavin-dependent halogenase family. Bacterial tryptophan halogenase subfamily.</text>
</comment>
<proteinExistence type="inferred from homology"/>
<evidence type="ECO:0000313" key="3">
    <source>
        <dbReference type="Proteomes" id="UP000653411"/>
    </source>
</evidence>
<dbReference type="SUPFAM" id="SSF51905">
    <property type="entry name" value="FAD/NAD(P)-binding domain"/>
    <property type="match status" value="1"/>
</dbReference>
<reference evidence="2" key="2">
    <citation type="submission" date="2020-09" db="EMBL/GenBank/DDBJ databases">
        <authorList>
            <person name="Sun Q."/>
            <person name="Zhou Y."/>
        </authorList>
    </citation>
    <scope>NUCLEOTIDE SEQUENCE</scope>
    <source>
        <strain evidence="2">CGMCC 4.7110</strain>
    </source>
</reference>
<dbReference type="EMBL" id="BMML01000011">
    <property type="protein sequence ID" value="GGN19697.1"/>
    <property type="molecule type" value="Genomic_DNA"/>
</dbReference>
<dbReference type="RefSeq" id="WP_189265019.1">
    <property type="nucleotide sequence ID" value="NZ_BMML01000011.1"/>
</dbReference>
<gene>
    <name evidence="2" type="ORF">GCM10011578_049700</name>
</gene>
<reference evidence="2" key="1">
    <citation type="journal article" date="2014" name="Int. J. Syst. Evol. Microbiol.">
        <title>Complete genome sequence of Corynebacterium casei LMG S-19264T (=DSM 44701T), isolated from a smear-ripened cheese.</title>
        <authorList>
            <consortium name="US DOE Joint Genome Institute (JGI-PGF)"/>
            <person name="Walter F."/>
            <person name="Albersmeier A."/>
            <person name="Kalinowski J."/>
            <person name="Ruckert C."/>
        </authorList>
    </citation>
    <scope>NUCLEOTIDE SEQUENCE</scope>
    <source>
        <strain evidence="2">CGMCC 4.7110</strain>
    </source>
</reference>
<dbReference type="InterPro" id="IPR036188">
    <property type="entry name" value="FAD/NAD-bd_sf"/>
</dbReference>
<dbReference type="Gene3D" id="3.30.9.100">
    <property type="match status" value="1"/>
</dbReference>
<evidence type="ECO:0000313" key="2">
    <source>
        <dbReference type="EMBL" id="GGN19697.1"/>
    </source>
</evidence>
<sequence>MHSENPAPDYDVVVIGGGPAGSTTAALLAQKGHRVLVLEREHFPRYHIGESMITGMLSVMEQLGLRERLEEMGFERKYGISLVWGRERGLWNIAFREGGPYEYSYHVKRAEFDRMLLDRAAELGVTVEQGATVRAPVVSGDRVTGVRYSKDGRSDEVSARIVVDASGQSRVLARHFSDVVWHGELRNLAVWNYYEGCRRLEGEQRSNILVEKVGDDNGWFWGIPLGDSLLSVGYVAPTEDIRLERADLAGFFETKLGQTKYMKELVEPATLTSDFRTTRDWSYMANEFHGPGWVSVGDASCFIDPLLSSGVCLGMLCAVPLAQAICISLDDPGQEKRVFGRYSAGCRDFAEGILDYVLFFYDQQRDREDYYERAAAIAGSDVFQSPRKGFVALISGIAGMGPIFTMDRGPSDEPVAVPAVNSQTAPAQR</sequence>
<accession>A0A917XFJ3</accession>
<dbReference type="PANTHER" id="PTHR43747">
    <property type="entry name" value="FAD-BINDING PROTEIN"/>
    <property type="match status" value="1"/>
</dbReference>
<keyword evidence="3" id="KW-1185">Reference proteome</keyword>
<comment type="caution">
    <text evidence="2">The sequence shown here is derived from an EMBL/GenBank/DDBJ whole genome shotgun (WGS) entry which is preliminary data.</text>
</comment>
<name>A0A917XFJ3_9ACTN</name>
<dbReference type="InterPro" id="IPR050816">
    <property type="entry name" value="Flavin-dep_Halogenase_NPB"/>
</dbReference>